<dbReference type="Pfam" id="PF01142">
    <property type="entry name" value="TruD"/>
    <property type="match status" value="1"/>
</dbReference>
<feature type="domain" description="TRUD" evidence="3">
    <location>
        <begin position="470"/>
        <end position="706"/>
    </location>
</feature>
<reference evidence="4" key="1">
    <citation type="submission" date="2015-08" db="EMBL/GenBank/DDBJ databases">
        <authorList>
            <person name="Babu N.S."/>
            <person name="Beckwith C.J."/>
            <person name="Beseler K.G."/>
            <person name="Brison A."/>
            <person name="Carone J.V."/>
            <person name="Caskin T.P."/>
            <person name="Diamond M."/>
            <person name="Durham M.E."/>
            <person name="Foxe J.M."/>
            <person name="Go M."/>
            <person name="Henderson B.A."/>
            <person name="Jones I.B."/>
            <person name="McGettigan J.A."/>
            <person name="Micheletti S.J."/>
            <person name="Nasrallah M.E."/>
            <person name="Ortiz D."/>
            <person name="Piller C.R."/>
            <person name="Privatt S.R."/>
            <person name="Schneider S.L."/>
            <person name="Sharp S."/>
            <person name="Smith T.C."/>
            <person name="Stanton J.D."/>
            <person name="Ullery H.E."/>
            <person name="Wilson R.J."/>
            <person name="Serrano M.G."/>
            <person name="Buck G."/>
            <person name="Lee V."/>
            <person name="Wang Y."/>
            <person name="Carvalho R."/>
            <person name="Voegtly L."/>
            <person name="Shi R."/>
            <person name="Duckworth R."/>
            <person name="Johnson A."/>
            <person name="Loviza R."/>
            <person name="Walstead R."/>
            <person name="Shah Z."/>
            <person name="Kiflezghi M."/>
            <person name="Wade K."/>
            <person name="Ball S.L."/>
            <person name="Bradley K.W."/>
            <person name="Asai D.J."/>
            <person name="Bowman C.A."/>
            <person name="Russell D.A."/>
            <person name="Pope W.H."/>
            <person name="Jacobs-Sera D."/>
            <person name="Hendrix R.W."/>
            <person name="Hatfull G.F."/>
        </authorList>
    </citation>
    <scope>NUCLEOTIDE SEQUENCE [LARGE SCALE GENOMIC DNA]</scope>
</reference>
<dbReference type="PANTHER" id="PTHR13326:SF21">
    <property type="entry name" value="PSEUDOURIDYLATE SYNTHASE PUS7L"/>
    <property type="match status" value="1"/>
</dbReference>
<sequence>MKQSINSEYGIDEFNRSLDIRLRGTIKKYFEDFHVHEIQKNGDVCCISSLRNKHEIIKEIQERKKILSGDNMLINSNATIIPELINNLENLGISQYCINNLLTFISILGEIKKLTNNSSLGNRMFKLDNRGNLKSIFELNIKLYGTNTNNISPGNNLLLNNMHEFKDNKDSVNAQKEKRKKFHTLIKEFVPFITSRTVENLKNNNILYQDKSFQYKDIFISNEIFSEISKFFKVDEIESECLKSFNRQILCNDCNERQFDIIVLRPSNDYIYSLRNVRQNTFASIEECQGNLEANEITSDTEPACKKKRTECAESNLITEKKVDLLLGSNERWDPNIPDYIHFTIYKENRDTADAINMISKCLKRNHKSFGIAGLKDRRGITMQRASAYRVLEDQLIYSTASKNWDRNIRISDFKYENEQINIGDLNGNLFHVIIRDLEILDTNIQKESGNEKLTLKMVDKLIGDIKSSGFINYFGLQRFGTSEIPTYKIGISLLKNEWKKAFYLILGFDEEKMISYSAEKRKFYDQIINEDFEEYQKSLSNHSYLEKLLLNGFIKEKKKIQSNTKCKAKEDIYRESINLLPKNSYSLYIHSLQSLFFNIVASERIKKFGRNPVIGDLVIAPNLNKYSNKNEDSVFSEKNVIVLESQLELAKFTIQDVVLTLPGDNVAYPPIMKEKYEELMMEFMGISIQENCMGINGTYRKILVVPDYINYVGLNISEKRNDTNKFPDSKVILSDLDILTIHPELKQELGTKEPILSPEVMSYKCDDKDENSQVNTLVFSCMLPKSSYVTMALREFLGNSPSEK</sequence>
<dbReference type="InterPro" id="IPR042214">
    <property type="entry name" value="TruD_catalytic"/>
</dbReference>
<evidence type="ECO:0000259" key="3">
    <source>
        <dbReference type="PROSITE" id="PS50984"/>
    </source>
</evidence>
<dbReference type="PANTHER" id="PTHR13326">
    <property type="entry name" value="TRNA PSEUDOURIDINE SYNTHASE D"/>
    <property type="match status" value="1"/>
</dbReference>
<proteinExistence type="inferred from homology"/>
<dbReference type="NCBIfam" id="TIGR00094">
    <property type="entry name" value="tRNA_TruD_broad"/>
    <property type="match status" value="1"/>
</dbReference>
<dbReference type="AlphaFoldDB" id="A0A0S4TCE7"/>
<dbReference type="GO" id="GO:0003723">
    <property type="term" value="F:RNA binding"/>
    <property type="evidence" value="ECO:0007669"/>
    <property type="project" value="InterPro"/>
</dbReference>
<dbReference type="Proteomes" id="UP000199752">
    <property type="component" value="Chromosome 2"/>
</dbReference>
<dbReference type="PIRSF" id="PIRSF037016">
    <property type="entry name" value="Pseudouridin_synth_euk_prd"/>
    <property type="match status" value="1"/>
</dbReference>
<protein>
    <recommendedName>
        <fullName evidence="3">TRUD domain-containing protein</fullName>
    </recommendedName>
</protein>
<dbReference type="VEuPathDB" id="CryptoDB:ChTU502y2012_418g0315"/>
<evidence type="ECO:0000256" key="1">
    <source>
        <dbReference type="ARBA" id="ARBA00007953"/>
    </source>
</evidence>
<dbReference type="VEuPathDB" id="CryptoDB:CHUDEA2_1510"/>
<dbReference type="VEuPathDB" id="CryptoDB:Chro.20165"/>
<dbReference type="InterPro" id="IPR001656">
    <property type="entry name" value="PsdUridine_synth_TruD"/>
</dbReference>
<dbReference type="EMBL" id="LN877948">
    <property type="protein sequence ID" value="CUV04506.1"/>
    <property type="molecule type" value="Genomic_DNA"/>
</dbReference>
<dbReference type="InterPro" id="IPR020103">
    <property type="entry name" value="PsdUridine_synth_cat_dom_sf"/>
</dbReference>
<evidence type="ECO:0000313" key="4">
    <source>
        <dbReference type="EMBL" id="CUV04506.1"/>
    </source>
</evidence>
<dbReference type="OrthoDB" id="447290at2759"/>
<accession>A0A0S4TCE7</accession>
<evidence type="ECO:0000256" key="2">
    <source>
        <dbReference type="ARBA" id="ARBA00023235"/>
    </source>
</evidence>
<dbReference type="CDD" id="cd02576">
    <property type="entry name" value="PseudoU_synth_ScPUS7"/>
    <property type="match status" value="1"/>
</dbReference>
<name>A0A0S4TCE7_CRYHO</name>
<dbReference type="SUPFAM" id="SSF55120">
    <property type="entry name" value="Pseudouridine synthase"/>
    <property type="match status" value="1"/>
</dbReference>
<organism evidence="4">
    <name type="scientific">Cryptosporidium hominis</name>
    <dbReference type="NCBI Taxonomy" id="237895"/>
    <lineage>
        <taxon>Eukaryota</taxon>
        <taxon>Sar</taxon>
        <taxon>Alveolata</taxon>
        <taxon>Apicomplexa</taxon>
        <taxon>Conoidasida</taxon>
        <taxon>Coccidia</taxon>
        <taxon>Eucoccidiorida</taxon>
        <taxon>Eimeriorina</taxon>
        <taxon>Cryptosporidiidae</taxon>
        <taxon>Cryptosporidium</taxon>
    </lineage>
</organism>
<dbReference type="PROSITE" id="PS50984">
    <property type="entry name" value="TRUD"/>
    <property type="match status" value="1"/>
</dbReference>
<keyword evidence="2" id="KW-0413">Isomerase</keyword>
<gene>
    <name evidence="4" type="ORF">CHUDEA2_1510</name>
</gene>
<dbReference type="VEuPathDB" id="CryptoDB:GY17_00002101"/>
<dbReference type="Gene3D" id="3.30.2350.20">
    <property type="entry name" value="TruD, catalytic domain"/>
    <property type="match status" value="2"/>
</dbReference>
<comment type="similarity">
    <text evidence="1">Belongs to the pseudouridine synthase TruD family.</text>
</comment>
<dbReference type="InterPro" id="IPR011760">
    <property type="entry name" value="PsdUridine_synth_TruD_insert"/>
</dbReference>
<dbReference type="GO" id="GO:0009982">
    <property type="term" value="F:pseudouridine synthase activity"/>
    <property type="evidence" value="ECO:0007669"/>
    <property type="project" value="InterPro"/>
</dbReference>
<dbReference type="GO" id="GO:0001522">
    <property type="term" value="P:pseudouridine synthesis"/>
    <property type="evidence" value="ECO:0007669"/>
    <property type="project" value="InterPro"/>
</dbReference>
<dbReference type="GO" id="GO:0005634">
    <property type="term" value="C:nucleus"/>
    <property type="evidence" value="ECO:0007669"/>
    <property type="project" value="TreeGrafter"/>
</dbReference>